<evidence type="ECO:0008006" key="3">
    <source>
        <dbReference type="Google" id="ProtNLM"/>
    </source>
</evidence>
<evidence type="ECO:0000313" key="2">
    <source>
        <dbReference type="Proteomes" id="UP000245762"/>
    </source>
</evidence>
<dbReference type="AlphaFoldDB" id="A0A316LFF8"/>
<keyword evidence="2" id="KW-1185">Reference proteome</keyword>
<evidence type="ECO:0000313" key="1">
    <source>
        <dbReference type="EMBL" id="PWL38820.1"/>
    </source>
</evidence>
<accession>A0A316LFF8</accession>
<comment type="caution">
    <text evidence="1">The sequence shown here is derived from an EMBL/GenBank/DDBJ whole genome shotgun (WGS) entry which is preliminary data.</text>
</comment>
<dbReference type="EMBL" id="QGEG01000002">
    <property type="protein sequence ID" value="PWL38820.1"/>
    <property type="molecule type" value="Genomic_DNA"/>
</dbReference>
<protein>
    <recommendedName>
        <fullName evidence="3">Lipocalin-like domain-containing protein</fullName>
    </recommendedName>
</protein>
<dbReference type="Proteomes" id="UP000245762">
    <property type="component" value="Unassembled WGS sequence"/>
</dbReference>
<proteinExistence type="predicted"/>
<reference evidence="1 2" key="1">
    <citation type="submission" date="2018-05" db="EMBL/GenBank/DDBJ databases">
        <title>Complete genome sequence of Flagellimonas aquimarina ECD12 isolated from seaweed Ecklonia cava.</title>
        <authorList>
            <person name="Choi S."/>
            <person name="Seong C."/>
        </authorList>
    </citation>
    <scope>NUCLEOTIDE SEQUENCE [LARGE SCALE GENOMIC DNA]</scope>
    <source>
        <strain evidence="1 2">ECD12</strain>
    </source>
</reference>
<sequence>MDIFKGVKATFTSINYLIQNLTMERFIITILCFIALTACSNTDNESKEDILSGVWNVQNISGGFVGMDQDFEEETITWTFNADNSTLTVVNNNVLVDVIYDGLDTGSYPYTIIEVDNERFLEIDGQEFGGILFTNGQLLLDQNKISTGSGADGFILLFKLEID</sequence>
<organism evidence="1 2">
    <name type="scientific">Flagellimonas aquimarina</name>
    <dbReference type="NCBI Taxonomy" id="2201895"/>
    <lineage>
        <taxon>Bacteria</taxon>
        <taxon>Pseudomonadati</taxon>
        <taxon>Bacteroidota</taxon>
        <taxon>Flavobacteriia</taxon>
        <taxon>Flavobacteriales</taxon>
        <taxon>Flavobacteriaceae</taxon>
        <taxon>Flagellimonas</taxon>
    </lineage>
</organism>
<name>A0A316LFF8_9FLAO</name>
<gene>
    <name evidence="1" type="ORF">DKG77_11300</name>
</gene>